<feature type="domain" description="Response regulatory" evidence="10">
    <location>
        <begin position="549"/>
        <end position="672"/>
    </location>
</feature>
<feature type="transmembrane region" description="Helical" evidence="8">
    <location>
        <begin position="233"/>
        <end position="253"/>
    </location>
</feature>
<dbReference type="EC" id="2.7.13.3" evidence="2"/>
<gene>
    <name evidence="12" type="ORF">MTCD1_01550</name>
</gene>
<dbReference type="CDD" id="cd00082">
    <property type="entry name" value="HisKA"/>
    <property type="match status" value="1"/>
</dbReference>
<evidence type="ECO:0000313" key="13">
    <source>
        <dbReference type="Proteomes" id="UP000197068"/>
    </source>
</evidence>
<dbReference type="InterPro" id="IPR003661">
    <property type="entry name" value="HisK_dim/P_dom"/>
</dbReference>
<dbReference type="PROSITE" id="PS50894">
    <property type="entry name" value="HPT"/>
    <property type="match status" value="1"/>
</dbReference>
<dbReference type="SMART" id="SM00388">
    <property type="entry name" value="HisKA"/>
    <property type="match status" value="1"/>
</dbReference>
<organism evidence="12 13">
    <name type="scientific">Colwellia marinimaniae</name>
    <dbReference type="NCBI Taxonomy" id="1513592"/>
    <lineage>
        <taxon>Bacteria</taxon>
        <taxon>Pseudomonadati</taxon>
        <taxon>Pseudomonadota</taxon>
        <taxon>Gammaproteobacteria</taxon>
        <taxon>Alteromonadales</taxon>
        <taxon>Colwelliaceae</taxon>
        <taxon>Colwellia</taxon>
    </lineage>
</organism>
<feature type="coiled-coil region" evidence="7">
    <location>
        <begin position="263"/>
        <end position="301"/>
    </location>
</feature>
<feature type="domain" description="Response regulatory" evidence="10">
    <location>
        <begin position="703"/>
        <end position="820"/>
    </location>
</feature>
<dbReference type="PRINTS" id="PR00344">
    <property type="entry name" value="BCTRLSENSOR"/>
</dbReference>
<dbReference type="SMART" id="SM00073">
    <property type="entry name" value="HPT"/>
    <property type="match status" value="1"/>
</dbReference>
<evidence type="ECO:0000256" key="8">
    <source>
        <dbReference type="SAM" id="Phobius"/>
    </source>
</evidence>
<dbReference type="RefSeq" id="WP_057181869.1">
    <property type="nucleotide sequence ID" value="NZ_BDQM01000009.1"/>
</dbReference>
<dbReference type="PANTHER" id="PTHR45339">
    <property type="entry name" value="HYBRID SIGNAL TRANSDUCTION HISTIDINE KINASE J"/>
    <property type="match status" value="1"/>
</dbReference>
<keyword evidence="12" id="KW-0808">Transferase</keyword>
<dbReference type="InterPro" id="IPR004358">
    <property type="entry name" value="Sig_transdc_His_kin-like_C"/>
</dbReference>
<dbReference type="Pfam" id="PF00512">
    <property type="entry name" value="HisKA"/>
    <property type="match status" value="1"/>
</dbReference>
<dbReference type="EMBL" id="BDQM01000009">
    <property type="protein sequence ID" value="GAW95944.1"/>
    <property type="molecule type" value="Genomic_DNA"/>
</dbReference>
<dbReference type="InterPro" id="IPR008207">
    <property type="entry name" value="Sig_transdc_His_kin_Hpt_dom"/>
</dbReference>
<feature type="modified residue" description="4-aspartylphosphate" evidence="6">
    <location>
        <position position="605"/>
    </location>
</feature>
<dbReference type="Pfam" id="PF01627">
    <property type="entry name" value="Hpt"/>
    <property type="match status" value="1"/>
</dbReference>
<dbReference type="SUPFAM" id="SSF47384">
    <property type="entry name" value="Homodimeric domain of signal transducing histidine kinase"/>
    <property type="match status" value="1"/>
</dbReference>
<dbReference type="CDD" id="cd16922">
    <property type="entry name" value="HATPase_EvgS-ArcB-TorS-like"/>
    <property type="match status" value="1"/>
</dbReference>
<accession>A0ABQ0MUE4</accession>
<dbReference type="InterPro" id="IPR021796">
    <property type="entry name" value="Tll0287-like_dom"/>
</dbReference>
<keyword evidence="8" id="KW-1133">Transmembrane helix</keyword>
<comment type="caution">
    <text evidence="12">The sequence shown here is derived from an EMBL/GenBank/DDBJ whole genome shotgun (WGS) entry which is preliminary data.</text>
</comment>
<keyword evidence="4" id="KW-0902">Two-component regulatory system</keyword>
<comment type="catalytic activity">
    <reaction evidence="1">
        <text>ATP + protein L-histidine = ADP + protein N-phospho-L-histidine.</text>
        <dbReference type="EC" id="2.7.13.3"/>
    </reaction>
</comment>
<dbReference type="Proteomes" id="UP000197068">
    <property type="component" value="Unassembled WGS sequence"/>
</dbReference>
<dbReference type="InterPro" id="IPR036097">
    <property type="entry name" value="HisK_dim/P_sf"/>
</dbReference>
<dbReference type="PROSITE" id="PS50110">
    <property type="entry name" value="RESPONSE_REGULATORY"/>
    <property type="match status" value="2"/>
</dbReference>
<feature type="modified residue" description="Phosphohistidine" evidence="5">
    <location>
        <position position="909"/>
    </location>
</feature>
<dbReference type="InterPro" id="IPR003594">
    <property type="entry name" value="HATPase_dom"/>
</dbReference>
<dbReference type="Pfam" id="PF02518">
    <property type="entry name" value="HATPase_c"/>
    <property type="match status" value="1"/>
</dbReference>
<dbReference type="Gene3D" id="1.10.287.130">
    <property type="match status" value="1"/>
</dbReference>
<feature type="transmembrane region" description="Helical" evidence="8">
    <location>
        <begin position="28"/>
        <end position="48"/>
    </location>
</feature>
<dbReference type="SUPFAM" id="SSF47226">
    <property type="entry name" value="Histidine-containing phosphotransfer domain, HPT domain"/>
    <property type="match status" value="1"/>
</dbReference>
<dbReference type="InterPro" id="IPR001789">
    <property type="entry name" value="Sig_transdc_resp-reg_receiver"/>
</dbReference>
<feature type="modified residue" description="4-aspartylphosphate" evidence="6">
    <location>
        <position position="752"/>
    </location>
</feature>
<sequence length="972" mass="107945">MNLGEMRDNLQGNPTTLRFKIGEFIIRFSLQISVLLMVTGIVSAYLFIASTTKSLTNHTSQLNAQRYLEALSAFRTLYTNEVVNIAIKQNITISHDYKNIKNAIPLPATLSMALGKEIGKFQSGAQTFLYSRYPFPWREQENKTIFNQDFSQQAWDSLTKNPEQAFFRFEEVNGQMSIRYAIADVMREGCIDCHNNHAQTPKNDWQIGDVRGVMEVILPLDKAQFTAQSSLQATFIVLFAMMALITLVLFIFFSRIKKDAKKLADSNIEMMNKQEQVNFANEEMSLAIEQLEHKAKELVSSNQVKADFMATMSHEIRTPLNGVIGMLSLLKQSELTHEQNHHAHLATVSASSLLNIINDILDFSKIEADKLVIESVEIPLAELVTNLSATMAHIAHQKGLELIVDVSQLKHVVTRGDPHRIRQILSNLINNAIKFTAQGEVVINTNITVIDEKNLQFSCSVSDTGIGIAQHKLDSMFERFTQEDSSTTRQYGGTGLGLAIVKKLCQLMKGDITVTSTPGQGSTFSFTLLLEACDYIKAELPQVDLSAYRILIVDDNKTNREVLDGQLKLWGAEVSQVDSAKAALSCLAADLSNNGHKSFDIAILDMQMPDMNGAQLGQQIRADKQLAQLKLIMLTSLARPGDGQYFANIGFNFSLPKPVITADLAKALVQVLNDDKATSQQPTLPIKNISKPITMKPLPKSTRILLVEDNAINQVVAKTLLTNLGAQVEIANNGKKALLCLEKGYFDVVLMDCQMPVMDGYTATKTIRKSQYDYKDIYIIAMTANAMSGDRDKCLAAGMNDYLTKPVDIIALENSLLKALNMPLKPREAVIPRRTEQKITNKNKAIKTVDESISNNVWGKAEFYKRVGGNQSLAERIVTMYCQDMPDEIDKLSQAISAREVKSIAAIAHKIKGSSANLEATKLAQCALEIELAVKENNCGDIDLLSIKLKDNFTELLTELEEFIAINVPNES</sequence>
<protein>
    <recommendedName>
        <fullName evidence="2">histidine kinase</fullName>
        <ecNumber evidence="2">2.7.13.3</ecNumber>
    </recommendedName>
</protein>
<evidence type="ECO:0000256" key="6">
    <source>
        <dbReference type="PROSITE-ProRule" id="PRU00169"/>
    </source>
</evidence>
<dbReference type="InterPro" id="IPR011006">
    <property type="entry name" value="CheY-like_superfamily"/>
</dbReference>
<keyword evidence="3 6" id="KW-0597">Phosphoprotein</keyword>
<dbReference type="CDD" id="cd17546">
    <property type="entry name" value="REC_hyHK_CKI1_RcsC-like"/>
    <property type="match status" value="1"/>
</dbReference>
<evidence type="ECO:0000256" key="7">
    <source>
        <dbReference type="SAM" id="Coils"/>
    </source>
</evidence>
<dbReference type="Gene3D" id="3.40.50.2300">
    <property type="match status" value="2"/>
</dbReference>
<evidence type="ECO:0000259" key="10">
    <source>
        <dbReference type="PROSITE" id="PS50110"/>
    </source>
</evidence>
<evidence type="ECO:0000256" key="5">
    <source>
        <dbReference type="PROSITE-ProRule" id="PRU00110"/>
    </source>
</evidence>
<dbReference type="SUPFAM" id="SSF52172">
    <property type="entry name" value="CheY-like"/>
    <property type="match status" value="2"/>
</dbReference>
<feature type="domain" description="HPt" evidence="11">
    <location>
        <begin position="870"/>
        <end position="967"/>
    </location>
</feature>
<reference evidence="12 13" key="1">
    <citation type="submission" date="2017-06" db="EMBL/GenBank/DDBJ databases">
        <title>Whole Genome Sequences of Colwellia marinimaniae MTCD1.</title>
        <authorList>
            <person name="Kusumoto H."/>
            <person name="Inoue M."/>
            <person name="Tanikawa K."/>
            <person name="Maeji H."/>
            <person name="Cameron J.H."/>
            <person name="Bartlett D.H."/>
        </authorList>
    </citation>
    <scope>NUCLEOTIDE SEQUENCE [LARGE SCALE GENOMIC DNA]</scope>
    <source>
        <strain evidence="12 13">MTCD1</strain>
    </source>
</reference>
<evidence type="ECO:0000313" key="12">
    <source>
        <dbReference type="EMBL" id="GAW95944.1"/>
    </source>
</evidence>
<proteinExistence type="predicted"/>
<name>A0ABQ0MUE4_9GAMM</name>
<dbReference type="InterPro" id="IPR005467">
    <property type="entry name" value="His_kinase_dom"/>
</dbReference>
<dbReference type="SMART" id="SM00387">
    <property type="entry name" value="HATPase_c"/>
    <property type="match status" value="1"/>
</dbReference>
<evidence type="ECO:0000256" key="3">
    <source>
        <dbReference type="ARBA" id="ARBA00022553"/>
    </source>
</evidence>
<dbReference type="Pfam" id="PF00072">
    <property type="entry name" value="Response_reg"/>
    <property type="match status" value="2"/>
</dbReference>
<keyword evidence="12" id="KW-0418">Kinase</keyword>
<evidence type="ECO:0000259" key="11">
    <source>
        <dbReference type="PROSITE" id="PS50894"/>
    </source>
</evidence>
<dbReference type="InterPro" id="IPR036641">
    <property type="entry name" value="HPT_dom_sf"/>
</dbReference>
<keyword evidence="13" id="KW-1185">Reference proteome</keyword>
<evidence type="ECO:0000259" key="9">
    <source>
        <dbReference type="PROSITE" id="PS50109"/>
    </source>
</evidence>
<dbReference type="Gene3D" id="1.20.120.160">
    <property type="entry name" value="HPT domain"/>
    <property type="match status" value="1"/>
</dbReference>
<feature type="domain" description="Histidine kinase" evidence="9">
    <location>
        <begin position="311"/>
        <end position="532"/>
    </location>
</feature>
<dbReference type="SMART" id="SM00448">
    <property type="entry name" value="REC"/>
    <property type="match status" value="2"/>
</dbReference>
<dbReference type="PANTHER" id="PTHR45339:SF5">
    <property type="entry name" value="HISTIDINE KINASE"/>
    <property type="match status" value="1"/>
</dbReference>
<dbReference type="GO" id="GO:0016301">
    <property type="term" value="F:kinase activity"/>
    <property type="evidence" value="ECO:0007669"/>
    <property type="project" value="UniProtKB-KW"/>
</dbReference>
<dbReference type="Gene3D" id="3.30.565.10">
    <property type="entry name" value="Histidine kinase-like ATPase, C-terminal domain"/>
    <property type="match status" value="1"/>
</dbReference>
<evidence type="ECO:0000256" key="2">
    <source>
        <dbReference type="ARBA" id="ARBA00012438"/>
    </source>
</evidence>
<dbReference type="Pfam" id="PF11845">
    <property type="entry name" value="Tll0287-like"/>
    <property type="match status" value="1"/>
</dbReference>
<dbReference type="InterPro" id="IPR036890">
    <property type="entry name" value="HATPase_C_sf"/>
</dbReference>
<dbReference type="CDD" id="cd00088">
    <property type="entry name" value="HPT"/>
    <property type="match status" value="1"/>
</dbReference>
<keyword evidence="7" id="KW-0175">Coiled coil</keyword>
<dbReference type="SUPFAM" id="SSF55874">
    <property type="entry name" value="ATPase domain of HSP90 chaperone/DNA topoisomerase II/histidine kinase"/>
    <property type="match status" value="1"/>
</dbReference>
<keyword evidence="8" id="KW-0812">Transmembrane</keyword>
<evidence type="ECO:0000256" key="1">
    <source>
        <dbReference type="ARBA" id="ARBA00000085"/>
    </source>
</evidence>
<keyword evidence="8" id="KW-0472">Membrane</keyword>
<evidence type="ECO:0000256" key="4">
    <source>
        <dbReference type="ARBA" id="ARBA00023012"/>
    </source>
</evidence>
<dbReference type="PROSITE" id="PS50109">
    <property type="entry name" value="HIS_KIN"/>
    <property type="match status" value="1"/>
</dbReference>